<dbReference type="GO" id="GO:0005886">
    <property type="term" value="C:plasma membrane"/>
    <property type="evidence" value="ECO:0007669"/>
    <property type="project" value="TreeGrafter"/>
</dbReference>
<evidence type="ECO:0000256" key="3">
    <source>
        <dbReference type="ARBA" id="ARBA00022679"/>
    </source>
</evidence>
<dbReference type="GO" id="GO:0005524">
    <property type="term" value="F:ATP binding"/>
    <property type="evidence" value="ECO:0007669"/>
    <property type="project" value="UniProtKB-KW"/>
</dbReference>
<feature type="compositionally biased region" description="Basic and acidic residues" evidence="11">
    <location>
        <begin position="7"/>
        <end position="21"/>
    </location>
</feature>
<keyword evidence="4" id="KW-0812">Transmembrane</keyword>
<dbReference type="RefSeq" id="XP_038839828.1">
    <property type="nucleotide sequence ID" value="XM_038983900.1"/>
</dbReference>
<dbReference type="InterPro" id="IPR000333">
    <property type="entry name" value="TGFB_receptor"/>
</dbReference>
<evidence type="ECO:0000256" key="1">
    <source>
        <dbReference type="ARBA" id="ARBA00004167"/>
    </source>
</evidence>
<dbReference type="PANTHER" id="PTHR23255">
    <property type="entry name" value="TRANSFORMING GROWTH FACTOR-BETA RECEPTOR TYPE I AND II"/>
    <property type="match status" value="1"/>
</dbReference>
<keyword evidence="10" id="KW-0675">Receptor</keyword>
<keyword evidence="2" id="KW-0723">Serine/threonine-protein kinase</keyword>
<reference evidence="13" key="1">
    <citation type="submission" date="2025-08" db="UniProtKB">
        <authorList>
            <consortium name="RefSeq"/>
        </authorList>
    </citation>
    <scope>IDENTIFICATION</scope>
    <source>
        <tissue evidence="13">White muscle</tissue>
    </source>
</reference>
<evidence type="ECO:0000256" key="9">
    <source>
        <dbReference type="ARBA" id="ARBA00023136"/>
    </source>
</evidence>
<dbReference type="Gene3D" id="1.10.510.10">
    <property type="entry name" value="Transferase(Phosphotransferase) domain 1"/>
    <property type="match status" value="1"/>
</dbReference>
<organism evidence="12 13">
    <name type="scientific">Salvelinus namaycush</name>
    <name type="common">Lake trout</name>
    <name type="synonym">Salmo namaycush</name>
    <dbReference type="NCBI Taxonomy" id="8040"/>
    <lineage>
        <taxon>Eukaryota</taxon>
        <taxon>Metazoa</taxon>
        <taxon>Chordata</taxon>
        <taxon>Craniata</taxon>
        <taxon>Vertebrata</taxon>
        <taxon>Euteleostomi</taxon>
        <taxon>Actinopterygii</taxon>
        <taxon>Neopterygii</taxon>
        <taxon>Teleostei</taxon>
        <taxon>Protacanthopterygii</taxon>
        <taxon>Salmoniformes</taxon>
        <taxon>Salmonidae</taxon>
        <taxon>Salmoninae</taxon>
        <taxon>Salvelinus</taxon>
    </lineage>
</organism>
<evidence type="ECO:0000256" key="7">
    <source>
        <dbReference type="ARBA" id="ARBA00022840"/>
    </source>
</evidence>
<accession>A0A8U0QB96</accession>
<evidence type="ECO:0000256" key="10">
    <source>
        <dbReference type="ARBA" id="ARBA00023170"/>
    </source>
</evidence>
<dbReference type="AlphaFoldDB" id="A0A8U0QB96"/>
<dbReference type="GO" id="GO:0043235">
    <property type="term" value="C:receptor complex"/>
    <property type="evidence" value="ECO:0007669"/>
    <property type="project" value="TreeGrafter"/>
</dbReference>
<sequence length="116" mass="13045">MHPGVESMKDHLLRDRGRPEIPDSWVNHQGIAIVCGSIEECWDHDPEARLTAQCVAERFSEIEDEMEKLSSRSSSDEKIPAEEQKIPTTPGEERQMIAEQIEEGKVAAESSVSDEK</sequence>
<keyword evidence="5" id="KW-0547">Nucleotide-binding</keyword>
<evidence type="ECO:0000256" key="8">
    <source>
        <dbReference type="ARBA" id="ARBA00022989"/>
    </source>
</evidence>
<feature type="compositionally biased region" description="Basic and acidic residues" evidence="11">
    <location>
        <begin position="67"/>
        <end position="94"/>
    </location>
</feature>
<comment type="subcellular location">
    <subcellularLocation>
        <location evidence="1">Membrane</location>
        <topology evidence="1">Single-pass membrane protein</topology>
    </subcellularLocation>
</comment>
<proteinExistence type="predicted"/>
<evidence type="ECO:0000256" key="2">
    <source>
        <dbReference type="ARBA" id="ARBA00022527"/>
    </source>
</evidence>
<keyword evidence="6" id="KW-0418">Kinase</keyword>
<dbReference type="PANTHER" id="PTHR23255:SF55">
    <property type="entry name" value="TGF-BETA RECEPTOR TYPE-2"/>
    <property type="match status" value="1"/>
</dbReference>
<dbReference type="GO" id="GO:0071363">
    <property type="term" value="P:cellular response to growth factor stimulus"/>
    <property type="evidence" value="ECO:0007669"/>
    <property type="project" value="TreeGrafter"/>
</dbReference>
<protein>
    <submittedName>
        <fullName evidence="13">TGF-beta receptor type-2-like</fullName>
    </submittedName>
</protein>
<name>A0A8U0QB96_SALNM</name>
<keyword evidence="9" id="KW-0472">Membrane</keyword>
<evidence type="ECO:0000256" key="4">
    <source>
        <dbReference type="ARBA" id="ARBA00022692"/>
    </source>
</evidence>
<dbReference type="GeneID" id="120037961"/>
<gene>
    <name evidence="13" type="primary">LOC120037961</name>
</gene>
<evidence type="ECO:0000313" key="13">
    <source>
        <dbReference type="RefSeq" id="XP_038839828.1"/>
    </source>
</evidence>
<dbReference type="GO" id="GO:0004675">
    <property type="term" value="F:transmembrane receptor protein serine/threonine kinase activity"/>
    <property type="evidence" value="ECO:0007669"/>
    <property type="project" value="InterPro"/>
</dbReference>
<keyword evidence="3" id="KW-0808">Transferase</keyword>
<evidence type="ECO:0000256" key="5">
    <source>
        <dbReference type="ARBA" id="ARBA00022741"/>
    </source>
</evidence>
<keyword evidence="7" id="KW-0067">ATP-binding</keyword>
<dbReference type="GO" id="GO:0007507">
    <property type="term" value="P:heart development"/>
    <property type="evidence" value="ECO:0007669"/>
    <property type="project" value="TreeGrafter"/>
</dbReference>
<evidence type="ECO:0000256" key="11">
    <source>
        <dbReference type="SAM" id="MobiDB-lite"/>
    </source>
</evidence>
<feature type="region of interest" description="Disordered" evidence="11">
    <location>
        <begin position="1"/>
        <end position="23"/>
    </location>
</feature>
<keyword evidence="12" id="KW-1185">Reference proteome</keyword>
<evidence type="ECO:0000256" key="6">
    <source>
        <dbReference type="ARBA" id="ARBA00022777"/>
    </source>
</evidence>
<dbReference type="Proteomes" id="UP000808372">
    <property type="component" value="Unplaced"/>
</dbReference>
<keyword evidence="8" id="KW-1133">Transmembrane helix</keyword>
<evidence type="ECO:0000313" key="12">
    <source>
        <dbReference type="Proteomes" id="UP000808372"/>
    </source>
</evidence>
<feature type="region of interest" description="Disordered" evidence="11">
    <location>
        <begin position="65"/>
        <end position="94"/>
    </location>
</feature>
<dbReference type="KEGG" id="snh:120037961"/>